<dbReference type="EMBL" id="LCDO01000023">
    <property type="protein sequence ID" value="KKS55642.1"/>
    <property type="molecule type" value="Genomic_DNA"/>
</dbReference>
<evidence type="ECO:0000313" key="1">
    <source>
        <dbReference type="EMBL" id="KKS55642.1"/>
    </source>
</evidence>
<sequence>MRLRRSSEWGGRTHPPLHRASAPKTLVCSACLAVRPFASSLYRFQVCYLAVGLIYPPLRLRLCLGFWSLLARCSSPHPRSAFHFRFLVHSCSIRLRGPASVQLSLARYLPAGWHPFYACACFWSGAWVSRTSRGCASFVFRISLPISRLLALKFKCACTRLLFLFFRLAEFFLPFPMQRDTASLSRPRRAGVFPLRRW</sequence>
<accession>A0A0G1A3N7</accession>
<dbReference type="Proteomes" id="UP000034837">
    <property type="component" value="Unassembled WGS sequence"/>
</dbReference>
<gene>
    <name evidence="1" type="ORF">UV20_C0023G0002</name>
</gene>
<reference evidence="1 2" key="1">
    <citation type="journal article" date="2015" name="Nature">
        <title>rRNA introns, odd ribosomes, and small enigmatic genomes across a large radiation of phyla.</title>
        <authorList>
            <person name="Brown C.T."/>
            <person name="Hug L.A."/>
            <person name="Thomas B.C."/>
            <person name="Sharon I."/>
            <person name="Castelle C.J."/>
            <person name="Singh A."/>
            <person name="Wilkins M.J."/>
            <person name="Williams K.H."/>
            <person name="Banfield J.F."/>
        </authorList>
    </citation>
    <scope>NUCLEOTIDE SEQUENCE [LARGE SCALE GENOMIC DNA]</scope>
</reference>
<organism evidence="1 2">
    <name type="scientific">Candidatus Magasanikbacteria bacterium GW2011_GWA2_42_32</name>
    <dbReference type="NCBI Taxonomy" id="1619039"/>
    <lineage>
        <taxon>Bacteria</taxon>
        <taxon>Candidatus Magasanikiibacteriota</taxon>
    </lineage>
</organism>
<comment type="caution">
    <text evidence="1">The sequence shown here is derived from an EMBL/GenBank/DDBJ whole genome shotgun (WGS) entry which is preliminary data.</text>
</comment>
<proteinExistence type="predicted"/>
<protein>
    <submittedName>
        <fullName evidence="1">Uncharacterized protein</fullName>
    </submittedName>
</protein>
<evidence type="ECO:0000313" key="2">
    <source>
        <dbReference type="Proteomes" id="UP000034837"/>
    </source>
</evidence>
<dbReference type="AlphaFoldDB" id="A0A0G1A3N7"/>
<name>A0A0G1A3N7_9BACT</name>